<gene>
    <name evidence="1" type="ORF">PV328_012307</name>
</gene>
<comment type="caution">
    <text evidence="1">The sequence shown here is derived from an EMBL/GenBank/DDBJ whole genome shotgun (WGS) entry which is preliminary data.</text>
</comment>
<sequence length="266" mass="30615">PIRQLLLQTTEGKLILKAYRDNGCLTKNLRNLMTRLILKKEKDLAFHSVQIYGEPDHLRKFVIKKERFMKLARQICQLFPCEITKTYYTPYMRIGSRRINPSGTLFEHFQYQTGILRKGGLLSPTNRVHFLNTPYQVSGAKEKRRNTENEPAADIEAGLDQRRKEFEAANLTLQPIPIFVGPLVAIDTAYVAVNEVLYKVDSALHAIDTCFKIFIALDCAYPRRASSIWLFFQICGYQINYATDTCNRSLNSLIGEIKRHIQLAEP</sequence>
<dbReference type="AlphaFoldDB" id="A0AA39C2F5"/>
<evidence type="ECO:0000313" key="2">
    <source>
        <dbReference type="Proteomes" id="UP001168990"/>
    </source>
</evidence>
<reference evidence="1" key="2">
    <citation type="submission" date="2023-03" db="EMBL/GenBank/DDBJ databases">
        <authorList>
            <person name="Inwood S.N."/>
            <person name="Skelly J.G."/>
            <person name="Guhlin J."/>
            <person name="Harrop T.W.R."/>
            <person name="Goldson S.G."/>
            <person name="Dearden P.K."/>
        </authorList>
    </citation>
    <scope>NUCLEOTIDE SEQUENCE</scope>
    <source>
        <strain evidence="1">Irish</strain>
        <tissue evidence="1">Whole body</tissue>
    </source>
</reference>
<keyword evidence="2" id="KW-1185">Reference proteome</keyword>
<proteinExistence type="predicted"/>
<name>A0AA39C2F5_9HYME</name>
<feature type="non-terminal residue" evidence="1">
    <location>
        <position position="1"/>
    </location>
</feature>
<organism evidence="1 2">
    <name type="scientific">Microctonus aethiopoides</name>
    <dbReference type="NCBI Taxonomy" id="144406"/>
    <lineage>
        <taxon>Eukaryota</taxon>
        <taxon>Metazoa</taxon>
        <taxon>Ecdysozoa</taxon>
        <taxon>Arthropoda</taxon>
        <taxon>Hexapoda</taxon>
        <taxon>Insecta</taxon>
        <taxon>Pterygota</taxon>
        <taxon>Neoptera</taxon>
        <taxon>Endopterygota</taxon>
        <taxon>Hymenoptera</taxon>
        <taxon>Apocrita</taxon>
        <taxon>Ichneumonoidea</taxon>
        <taxon>Braconidae</taxon>
        <taxon>Euphorinae</taxon>
        <taxon>Microctonus</taxon>
    </lineage>
</organism>
<accession>A0AA39C2F5</accession>
<protein>
    <submittedName>
        <fullName evidence="1">Uncharacterized protein</fullName>
    </submittedName>
</protein>
<reference evidence="1" key="1">
    <citation type="journal article" date="2023" name="bioRxiv">
        <title>Scaffold-level genome assemblies of two parasitoid biocontrol wasps reveal the parthenogenesis mechanism and an associated novel virus.</title>
        <authorList>
            <person name="Inwood S."/>
            <person name="Skelly J."/>
            <person name="Guhlin J."/>
            <person name="Harrop T."/>
            <person name="Goldson S."/>
            <person name="Dearden P."/>
        </authorList>
    </citation>
    <scope>NUCLEOTIDE SEQUENCE</scope>
    <source>
        <strain evidence="1">Irish</strain>
        <tissue evidence="1">Whole body</tissue>
    </source>
</reference>
<dbReference type="Proteomes" id="UP001168990">
    <property type="component" value="Unassembled WGS sequence"/>
</dbReference>
<dbReference type="EMBL" id="JAQQBS010002326">
    <property type="protein sequence ID" value="KAK0156790.1"/>
    <property type="molecule type" value="Genomic_DNA"/>
</dbReference>
<evidence type="ECO:0000313" key="1">
    <source>
        <dbReference type="EMBL" id="KAK0156790.1"/>
    </source>
</evidence>